<accession>X1HVA7</accession>
<name>X1HVA7_9ZZZZ</name>
<dbReference type="AlphaFoldDB" id="X1HVA7"/>
<comment type="caution">
    <text evidence="1">The sequence shown here is derived from an EMBL/GenBank/DDBJ whole genome shotgun (WGS) entry which is preliminary data.</text>
</comment>
<protein>
    <submittedName>
        <fullName evidence="1">Uncharacterized protein</fullName>
    </submittedName>
</protein>
<evidence type="ECO:0000313" key="1">
    <source>
        <dbReference type="EMBL" id="GAH73407.1"/>
    </source>
</evidence>
<reference evidence="1" key="1">
    <citation type="journal article" date="2014" name="Front. Microbiol.">
        <title>High frequency of phylogenetically diverse reductive dehalogenase-homologous genes in deep subseafloor sedimentary metagenomes.</title>
        <authorList>
            <person name="Kawai M."/>
            <person name="Futagami T."/>
            <person name="Toyoda A."/>
            <person name="Takaki Y."/>
            <person name="Nishi S."/>
            <person name="Hori S."/>
            <person name="Arai W."/>
            <person name="Tsubouchi T."/>
            <person name="Morono Y."/>
            <person name="Uchiyama I."/>
            <person name="Ito T."/>
            <person name="Fujiyama A."/>
            <person name="Inagaki F."/>
            <person name="Takami H."/>
        </authorList>
    </citation>
    <scope>NUCLEOTIDE SEQUENCE</scope>
    <source>
        <strain evidence="1">Expedition CK06-06</strain>
    </source>
</reference>
<organism evidence="1">
    <name type="scientific">marine sediment metagenome</name>
    <dbReference type="NCBI Taxonomy" id="412755"/>
    <lineage>
        <taxon>unclassified sequences</taxon>
        <taxon>metagenomes</taxon>
        <taxon>ecological metagenomes</taxon>
    </lineage>
</organism>
<gene>
    <name evidence="1" type="ORF">S03H2_43813</name>
</gene>
<dbReference type="EMBL" id="BARU01027362">
    <property type="protein sequence ID" value="GAH73407.1"/>
    <property type="molecule type" value="Genomic_DNA"/>
</dbReference>
<sequence length="39" mass="4160">MNIAGLLMGATGYCIGGSLIPTGDEAIVEWGWDEHQKPK</sequence>
<proteinExistence type="predicted"/>